<dbReference type="PANTHER" id="PTHR21090:SF5">
    <property type="entry name" value="PENTAFUNCTIONAL AROM POLYPEPTIDE"/>
    <property type="match status" value="1"/>
</dbReference>
<dbReference type="InterPro" id="IPR023193">
    <property type="entry name" value="EPSP_synthase_CS"/>
</dbReference>
<name>A0A927C6D6_9BACL</name>
<keyword evidence="5 7" id="KW-0057">Aromatic amino acid biosynthesis</keyword>
<keyword evidence="10" id="KW-1185">Reference proteome</keyword>
<comment type="subunit">
    <text evidence="7">Monomer.</text>
</comment>
<comment type="function">
    <text evidence="7">Catalyzes the transfer of the enolpyruvyl moiety of phosphoenolpyruvate (PEP) to the 5-hydroxyl of shikimate-3-phosphate (S3P) to produce enolpyruvyl shikimate-3-phosphate and inorganic phosphate.</text>
</comment>
<dbReference type="PANTHER" id="PTHR21090">
    <property type="entry name" value="AROM/DEHYDROQUINATE SYNTHASE"/>
    <property type="match status" value="1"/>
</dbReference>
<feature type="binding site" evidence="7">
    <location>
        <position position="36"/>
    </location>
    <ligand>
        <name>3-phosphoshikimate</name>
        <dbReference type="ChEBI" id="CHEBI:145989"/>
    </ligand>
</feature>
<evidence type="ECO:0000256" key="4">
    <source>
        <dbReference type="ARBA" id="ARBA00022679"/>
    </source>
</evidence>
<feature type="domain" description="Enolpyruvate transferase" evidence="8">
    <location>
        <begin position="32"/>
        <end position="433"/>
    </location>
</feature>
<gene>
    <name evidence="7 9" type="primary">aroA</name>
    <name evidence="9" type="ORF">IDH45_02435</name>
</gene>
<feature type="binding site" evidence="7">
    <location>
        <position position="183"/>
    </location>
    <ligand>
        <name>3-phosphoshikimate</name>
        <dbReference type="ChEBI" id="CHEBI:145989"/>
    </ligand>
</feature>
<feature type="active site" description="Proton acceptor" evidence="7">
    <location>
        <position position="327"/>
    </location>
</feature>
<dbReference type="InterPro" id="IPR006264">
    <property type="entry name" value="EPSP_synthase"/>
</dbReference>
<dbReference type="SUPFAM" id="SSF55205">
    <property type="entry name" value="EPT/RTPC-like"/>
    <property type="match status" value="1"/>
</dbReference>
<feature type="binding site" evidence="7">
    <location>
        <position position="424"/>
    </location>
    <ligand>
        <name>phosphoenolpyruvate</name>
        <dbReference type="ChEBI" id="CHEBI:58702"/>
    </ligand>
</feature>
<dbReference type="GO" id="GO:0003866">
    <property type="term" value="F:3-phosphoshikimate 1-carboxyvinyltransferase activity"/>
    <property type="evidence" value="ECO:0007669"/>
    <property type="project" value="UniProtKB-UniRule"/>
</dbReference>
<dbReference type="Gene3D" id="3.65.10.10">
    <property type="entry name" value="Enolpyruvate transferase domain"/>
    <property type="match status" value="2"/>
</dbReference>
<dbReference type="GO" id="GO:0008652">
    <property type="term" value="P:amino acid biosynthetic process"/>
    <property type="evidence" value="ECO:0007669"/>
    <property type="project" value="UniProtKB-KW"/>
</dbReference>
<feature type="binding site" evidence="7">
    <location>
        <position position="327"/>
    </location>
    <ligand>
        <name>3-phosphoshikimate</name>
        <dbReference type="ChEBI" id="CHEBI:145989"/>
    </ligand>
</feature>
<dbReference type="PIRSF" id="PIRSF000505">
    <property type="entry name" value="EPSPS"/>
    <property type="match status" value="1"/>
</dbReference>
<comment type="caution">
    <text evidence="7">Lacks conserved residue(s) required for the propagation of feature annotation.</text>
</comment>
<feature type="binding site" evidence="7">
    <location>
        <position position="184"/>
    </location>
    <ligand>
        <name>phosphoenolpyruvate</name>
        <dbReference type="ChEBI" id="CHEBI:58702"/>
    </ligand>
</feature>
<feature type="binding site" evidence="7">
    <location>
        <position position="358"/>
    </location>
    <ligand>
        <name>phosphoenolpyruvate</name>
        <dbReference type="ChEBI" id="CHEBI:58702"/>
    </ligand>
</feature>
<evidence type="ECO:0000256" key="5">
    <source>
        <dbReference type="ARBA" id="ARBA00023141"/>
    </source>
</evidence>
<dbReference type="Proteomes" id="UP000639396">
    <property type="component" value="Unassembled WGS sequence"/>
</dbReference>
<comment type="similarity">
    <text evidence="2 7">Belongs to the EPSP synthase family.</text>
</comment>
<keyword evidence="4 7" id="KW-0808">Transferase</keyword>
<feature type="binding site" evidence="7">
    <location>
        <position position="36"/>
    </location>
    <ligand>
        <name>phosphoenolpyruvate</name>
        <dbReference type="ChEBI" id="CHEBI:58702"/>
    </ligand>
</feature>
<proteinExistence type="inferred from homology"/>
<sequence length="445" mass="47832">MEARSPWSGLQGVVEAELHPPVGPVHQPEWIVAGSKSVTNRVFLMAAMADGSSVIGNALRSDDTYWCLDALRRLGVKADITGEDIRIGGTGGAWPNRKADLYAGAAGTVARFLPGLLAGDEGGLWRMEGSRSLRERPIAPLVTALSAMGAEIRYADEEGKLPIEIAGKRLRGGAVSLSGSVSSQFLSGVLVTSPYAAEETEIVVPDGIVQHAYVRITIELMERFEVPVTHGDRFDRFVVRPRRYRGQTLSIEADASTACYPLAFAALTGGYIRIANLDPRTRQPDIGFAELLRRMGCRVGLDGGAVELWGAPRLRGGFEISMKEMSDQAITLAAIAPFADAPITITGVAHIRTHECDRIAAICESLGKLGIRVDEREDGMTIHPGIPSAAVLPTYDDHRVAMSLALIGARVPGIRLLDPGCVSKTCPTFFDDMSRLGLQVRLHSV</sequence>
<feature type="binding site" evidence="7">
    <location>
        <position position="399"/>
    </location>
    <ligand>
        <name>phosphoenolpyruvate</name>
        <dbReference type="ChEBI" id="CHEBI:58702"/>
    </ligand>
</feature>
<feature type="binding site" evidence="7">
    <location>
        <position position="41"/>
    </location>
    <ligand>
        <name>3-phosphoshikimate</name>
        <dbReference type="ChEBI" id="CHEBI:145989"/>
    </ligand>
</feature>
<evidence type="ECO:0000256" key="7">
    <source>
        <dbReference type="HAMAP-Rule" id="MF_00210"/>
    </source>
</evidence>
<dbReference type="NCBIfam" id="TIGR01356">
    <property type="entry name" value="aroA"/>
    <property type="match status" value="1"/>
</dbReference>
<dbReference type="GO" id="GO:0009073">
    <property type="term" value="P:aromatic amino acid family biosynthetic process"/>
    <property type="evidence" value="ECO:0007669"/>
    <property type="project" value="UniProtKB-KW"/>
</dbReference>
<evidence type="ECO:0000256" key="6">
    <source>
        <dbReference type="ARBA" id="ARBA00044633"/>
    </source>
</evidence>
<dbReference type="CDD" id="cd01556">
    <property type="entry name" value="EPSP_synthase"/>
    <property type="match status" value="1"/>
</dbReference>
<comment type="subcellular location">
    <subcellularLocation>
        <location evidence="7">Cytoplasm</location>
    </subcellularLocation>
</comment>
<dbReference type="EC" id="2.5.1.19" evidence="7"/>
<feature type="binding site" evidence="7">
    <location>
        <position position="182"/>
    </location>
    <ligand>
        <name>3-phosphoshikimate</name>
        <dbReference type="ChEBI" id="CHEBI:145989"/>
    </ligand>
</feature>
<keyword evidence="3 7" id="KW-0028">Amino-acid biosynthesis</keyword>
<dbReference type="InterPro" id="IPR036968">
    <property type="entry name" value="Enolpyruvate_Tfrase_sf"/>
</dbReference>
<feature type="binding site" evidence="7">
    <location>
        <position position="184"/>
    </location>
    <ligand>
        <name>3-phosphoshikimate</name>
        <dbReference type="ChEBI" id="CHEBI:145989"/>
    </ligand>
</feature>
<feature type="binding site" evidence="7">
    <location>
        <position position="37"/>
    </location>
    <ligand>
        <name>3-phosphoshikimate</name>
        <dbReference type="ChEBI" id="CHEBI:145989"/>
    </ligand>
</feature>
<organism evidence="9 10">
    <name type="scientific">Paenibacillus oceani</name>
    <dbReference type="NCBI Taxonomy" id="2772510"/>
    <lineage>
        <taxon>Bacteria</taxon>
        <taxon>Bacillati</taxon>
        <taxon>Bacillota</taxon>
        <taxon>Bacilli</taxon>
        <taxon>Bacillales</taxon>
        <taxon>Paenibacillaceae</taxon>
        <taxon>Paenibacillus</taxon>
    </lineage>
</organism>
<evidence type="ECO:0000256" key="3">
    <source>
        <dbReference type="ARBA" id="ARBA00022605"/>
    </source>
</evidence>
<evidence type="ECO:0000259" key="8">
    <source>
        <dbReference type="Pfam" id="PF00275"/>
    </source>
</evidence>
<comment type="caution">
    <text evidence="9">The sequence shown here is derived from an EMBL/GenBank/DDBJ whole genome shotgun (WGS) entry which is preliminary data.</text>
</comment>
<evidence type="ECO:0000256" key="2">
    <source>
        <dbReference type="ARBA" id="ARBA00009948"/>
    </source>
</evidence>
<accession>A0A927C6D6</accession>
<dbReference type="InterPro" id="IPR013792">
    <property type="entry name" value="RNA3'P_cycl/enolpyr_Trfase_a/b"/>
</dbReference>
<evidence type="ECO:0000313" key="9">
    <source>
        <dbReference type="EMBL" id="MBD2860842.1"/>
    </source>
</evidence>
<dbReference type="PROSITE" id="PS00885">
    <property type="entry name" value="EPSP_SYNTHASE_2"/>
    <property type="match status" value="1"/>
</dbReference>
<dbReference type="InterPro" id="IPR001986">
    <property type="entry name" value="Enolpyruvate_Tfrase_dom"/>
</dbReference>
<feature type="binding site" evidence="7">
    <location>
        <position position="136"/>
    </location>
    <ligand>
        <name>phosphoenolpyruvate</name>
        <dbReference type="ChEBI" id="CHEBI:58702"/>
    </ligand>
</feature>
<dbReference type="GO" id="GO:0009423">
    <property type="term" value="P:chorismate biosynthetic process"/>
    <property type="evidence" value="ECO:0007669"/>
    <property type="project" value="UniProtKB-UniRule"/>
</dbReference>
<dbReference type="Pfam" id="PF00275">
    <property type="entry name" value="EPSP_synthase"/>
    <property type="match status" value="1"/>
</dbReference>
<comment type="pathway">
    <text evidence="1 7">Metabolic intermediate biosynthesis; chorismate biosynthesis; chorismate from D-erythrose 4-phosphate and phosphoenolpyruvate: step 6/7.</text>
</comment>
<reference evidence="9" key="1">
    <citation type="submission" date="2020-09" db="EMBL/GenBank/DDBJ databases">
        <title>A novel bacterium of genus Paenibacillus, isolated from South China Sea.</title>
        <authorList>
            <person name="Huang H."/>
            <person name="Mo K."/>
            <person name="Hu Y."/>
        </authorList>
    </citation>
    <scope>NUCLEOTIDE SEQUENCE</scope>
    <source>
        <strain evidence="9">IB182363</strain>
    </source>
</reference>
<dbReference type="AlphaFoldDB" id="A0A927C6D6"/>
<evidence type="ECO:0000313" key="10">
    <source>
        <dbReference type="Proteomes" id="UP000639396"/>
    </source>
</evidence>
<dbReference type="HAMAP" id="MF_00210">
    <property type="entry name" value="EPSP_synth"/>
    <property type="match status" value="1"/>
</dbReference>
<comment type="catalytic activity">
    <reaction evidence="6">
        <text>3-phosphoshikimate + phosphoenolpyruvate = 5-O-(1-carboxyvinyl)-3-phosphoshikimate + phosphate</text>
        <dbReference type="Rhea" id="RHEA:21256"/>
        <dbReference type="ChEBI" id="CHEBI:43474"/>
        <dbReference type="ChEBI" id="CHEBI:57701"/>
        <dbReference type="ChEBI" id="CHEBI:58702"/>
        <dbReference type="ChEBI" id="CHEBI:145989"/>
        <dbReference type="EC" id="2.5.1.19"/>
    </reaction>
    <physiologicalReaction direction="left-to-right" evidence="6">
        <dbReference type="Rhea" id="RHEA:21257"/>
    </physiologicalReaction>
</comment>
<protein>
    <recommendedName>
        <fullName evidence="7">3-phosphoshikimate 1-carboxyvinyltransferase</fullName>
        <ecNumber evidence="7">2.5.1.19</ecNumber>
    </recommendedName>
    <alternativeName>
        <fullName evidence="7">5-enolpyruvylshikimate-3-phosphate synthase</fullName>
        <shortName evidence="7">EPSP synthase</shortName>
        <shortName evidence="7">EPSPS</shortName>
    </alternativeName>
</protein>
<dbReference type="EMBL" id="JACXJA010000003">
    <property type="protein sequence ID" value="MBD2860842.1"/>
    <property type="molecule type" value="Genomic_DNA"/>
</dbReference>
<feature type="binding site" evidence="7">
    <location>
        <position position="354"/>
    </location>
    <ligand>
        <name>3-phosphoshikimate</name>
        <dbReference type="ChEBI" id="CHEBI:145989"/>
    </ligand>
</feature>
<feature type="binding site" evidence="7">
    <location>
        <position position="107"/>
    </location>
    <ligand>
        <name>phosphoenolpyruvate</name>
        <dbReference type="ChEBI" id="CHEBI:58702"/>
    </ligand>
</feature>
<dbReference type="GO" id="GO:0005737">
    <property type="term" value="C:cytoplasm"/>
    <property type="evidence" value="ECO:0007669"/>
    <property type="project" value="UniProtKB-SubCell"/>
</dbReference>
<evidence type="ECO:0000256" key="1">
    <source>
        <dbReference type="ARBA" id="ARBA00004811"/>
    </source>
</evidence>
<keyword evidence="7" id="KW-0963">Cytoplasm</keyword>